<dbReference type="EMBL" id="JAUUTY010000141">
    <property type="protein sequence ID" value="KAK1603019.1"/>
    <property type="molecule type" value="Genomic_DNA"/>
</dbReference>
<dbReference type="Proteomes" id="UP001231189">
    <property type="component" value="Unassembled WGS sequence"/>
</dbReference>
<dbReference type="PANTHER" id="PTHR31642">
    <property type="entry name" value="TRICHOTHECENE 3-O-ACETYLTRANSFERASE"/>
    <property type="match status" value="1"/>
</dbReference>
<evidence type="ECO:0000256" key="3">
    <source>
        <dbReference type="ARBA" id="ARBA00023315"/>
    </source>
</evidence>
<evidence type="ECO:0000256" key="1">
    <source>
        <dbReference type="ARBA" id="ARBA00009861"/>
    </source>
</evidence>
<evidence type="ECO:0000313" key="5">
    <source>
        <dbReference type="Proteomes" id="UP001231189"/>
    </source>
</evidence>
<gene>
    <name evidence="4" type="ORF">QYE76_007727</name>
</gene>
<comment type="similarity">
    <text evidence="1">Belongs to the plant acyltransferase family.</text>
</comment>
<keyword evidence="5" id="KW-1185">Reference proteome</keyword>
<protein>
    <submittedName>
        <fullName evidence="4">Uncharacterized protein</fullName>
    </submittedName>
</protein>
<dbReference type="FunFam" id="3.30.559.10:FF:000008">
    <property type="entry name" value="Tryptamine hydroxycinnamoyl transferase"/>
    <property type="match status" value="1"/>
</dbReference>
<keyword evidence="3" id="KW-0012">Acyltransferase</keyword>
<proteinExistence type="inferred from homology"/>
<keyword evidence="2" id="KW-0808">Transferase</keyword>
<dbReference type="SUPFAM" id="SSF52777">
    <property type="entry name" value="CoA-dependent acyltransferases"/>
    <property type="match status" value="1"/>
</dbReference>
<dbReference type="InterPro" id="IPR050317">
    <property type="entry name" value="Plant_Fungal_Acyltransferase"/>
</dbReference>
<dbReference type="GO" id="GO:0016747">
    <property type="term" value="F:acyltransferase activity, transferring groups other than amino-acyl groups"/>
    <property type="evidence" value="ECO:0007669"/>
    <property type="project" value="UniProtKB-ARBA"/>
</dbReference>
<dbReference type="InterPro" id="IPR023213">
    <property type="entry name" value="CAT-like_dom_sf"/>
</dbReference>
<sequence>MEITGTTTMLKPLYSAPHPLAGEKVPLTVFDRAALDIFIPIMFAYSAPAPSNEALKEGLRRAVAPYPHLAGRLLVDGQGRRLLHLNNEGVLVIEATIPYNLADVLVDGAMAANVCDLYPATPEENFGVALLQIKLNRYKCGGLVIGLSYHHHTADGVSMSNFITTWENAVREGEDFIAPTPFLDRAATAVPRRTPASVFDHRSIEFKNGGSSGCTSEGRDLIPTARIKDLRVHFTAEFVAELKARVGGRCSTFQCLLAHVWKKITAVRGLQPHEFTQVRVAVDCRGRANPPVPMDFFGNMVLWAFPRLRARDVLSWSYQSVVGAIRDAVARIDEEYIQSFVDFGTLADASGEELVATAAAGTALCPDAEVDSWMGLRCHLLNFGTGPPSVVQLPYLPIEGLMVFVPSPTAKGGVDLFMGVAEDQMEAFKKICYSFDDLLAARM</sequence>
<dbReference type="PANTHER" id="PTHR31642:SF230">
    <property type="match status" value="1"/>
</dbReference>
<evidence type="ECO:0000313" key="4">
    <source>
        <dbReference type="EMBL" id="KAK1603019.1"/>
    </source>
</evidence>
<dbReference type="Gene3D" id="3.30.559.10">
    <property type="entry name" value="Chloramphenicol acetyltransferase-like domain"/>
    <property type="match status" value="2"/>
</dbReference>
<evidence type="ECO:0000256" key="2">
    <source>
        <dbReference type="ARBA" id="ARBA00022679"/>
    </source>
</evidence>
<organism evidence="4 5">
    <name type="scientific">Lolium multiflorum</name>
    <name type="common">Italian ryegrass</name>
    <name type="synonym">Lolium perenne subsp. multiflorum</name>
    <dbReference type="NCBI Taxonomy" id="4521"/>
    <lineage>
        <taxon>Eukaryota</taxon>
        <taxon>Viridiplantae</taxon>
        <taxon>Streptophyta</taxon>
        <taxon>Embryophyta</taxon>
        <taxon>Tracheophyta</taxon>
        <taxon>Spermatophyta</taxon>
        <taxon>Magnoliopsida</taxon>
        <taxon>Liliopsida</taxon>
        <taxon>Poales</taxon>
        <taxon>Poaceae</taxon>
        <taxon>BOP clade</taxon>
        <taxon>Pooideae</taxon>
        <taxon>Poodae</taxon>
        <taxon>Poeae</taxon>
        <taxon>Poeae Chloroplast Group 2 (Poeae type)</taxon>
        <taxon>Loliodinae</taxon>
        <taxon>Loliinae</taxon>
        <taxon>Lolium</taxon>
    </lineage>
</organism>
<name>A0AAD8VEA0_LOLMU</name>
<accession>A0AAD8VEA0</accession>
<dbReference type="AlphaFoldDB" id="A0AAD8VEA0"/>
<reference evidence="4" key="1">
    <citation type="submission" date="2023-07" db="EMBL/GenBank/DDBJ databases">
        <title>A chromosome-level genome assembly of Lolium multiflorum.</title>
        <authorList>
            <person name="Chen Y."/>
            <person name="Copetti D."/>
            <person name="Kolliker R."/>
            <person name="Studer B."/>
        </authorList>
    </citation>
    <scope>NUCLEOTIDE SEQUENCE</scope>
    <source>
        <strain evidence="4">02402/16</strain>
        <tissue evidence="4">Leaf</tissue>
    </source>
</reference>
<dbReference type="Pfam" id="PF02458">
    <property type="entry name" value="Transferase"/>
    <property type="match status" value="1"/>
</dbReference>
<comment type="caution">
    <text evidence="4">The sequence shown here is derived from an EMBL/GenBank/DDBJ whole genome shotgun (WGS) entry which is preliminary data.</text>
</comment>